<dbReference type="Gene3D" id="1.25.40.750">
    <property type="entry name" value="Domain of unknown function DUF5071"/>
    <property type="match status" value="1"/>
</dbReference>
<dbReference type="Proteomes" id="UP000253940">
    <property type="component" value="Chromosome"/>
</dbReference>
<sequence>MINPSLEVEEVVKRLHEKELYIHSVIELAFTIKQLVDNQSIDFSSLISPSGGSDWENLAMMLPYLPRNLVIAHLDPLLEGFMDINWPGSPVLYGFLSEMDIDPLHASFSRVLKKAIDLDDTEWVYWLLVFMKDERVNLKAHFSMEIEQGCGYLKSRGIDFE</sequence>
<dbReference type="AlphaFoldDB" id="A0A345P9F3"/>
<organism evidence="1 2">
    <name type="scientific">Aquirhabdus parva</name>
    <dbReference type="NCBI Taxonomy" id="2283318"/>
    <lineage>
        <taxon>Bacteria</taxon>
        <taxon>Pseudomonadati</taxon>
        <taxon>Pseudomonadota</taxon>
        <taxon>Gammaproteobacteria</taxon>
        <taxon>Moraxellales</taxon>
        <taxon>Moraxellaceae</taxon>
        <taxon>Aquirhabdus</taxon>
    </lineage>
</organism>
<dbReference type="InterPro" id="IPR038692">
    <property type="entry name" value="Cthe_2751_sf"/>
</dbReference>
<proteinExistence type="predicted"/>
<evidence type="ECO:0000313" key="1">
    <source>
        <dbReference type="EMBL" id="AXI03912.1"/>
    </source>
</evidence>
<accession>A0A345P9F3</accession>
<reference evidence="1 2" key="1">
    <citation type="submission" date="2018-07" db="EMBL/GenBank/DDBJ databases">
        <title>Genome sequencing of Moraxellaceae gen. HYN0046.</title>
        <authorList>
            <person name="Kim M."/>
            <person name="Yi H."/>
        </authorList>
    </citation>
    <scope>NUCLEOTIDE SEQUENCE [LARGE SCALE GENOMIC DNA]</scope>
    <source>
        <strain evidence="1 2">HYN0046</strain>
    </source>
</reference>
<evidence type="ECO:0008006" key="3">
    <source>
        <dbReference type="Google" id="ProtNLM"/>
    </source>
</evidence>
<dbReference type="EMBL" id="CP031222">
    <property type="protein sequence ID" value="AXI03912.1"/>
    <property type="molecule type" value="Genomic_DNA"/>
</dbReference>
<dbReference type="KEGG" id="mbah:HYN46_14330"/>
<protein>
    <recommendedName>
        <fullName evidence="3">DUF5071 domain-containing protein</fullName>
    </recommendedName>
</protein>
<name>A0A345P9F3_9GAMM</name>
<dbReference type="OrthoDB" id="6692360at2"/>
<keyword evidence="2" id="KW-1185">Reference proteome</keyword>
<evidence type="ECO:0000313" key="2">
    <source>
        <dbReference type="Proteomes" id="UP000253940"/>
    </source>
</evidence>
<gene>
    <name evidence="1" type="ORF">HYN46_14330</name>
</gene>
<dbReference type="RefSeq" id="WP_114900020.1">
    <property type="nucleotide sequence ID" value="NZ_CP031222.1"/>
</dbReference>